<dbReference type="Gene3D" id="1.10.390.10">
    <property type="entry name" value="Neutral Protease Domain 2"/>
    <property type="match status" value="1"/>
</dbReference>
<evidence type="ECO:0000313" key="1">
    <source>
        <dbReference type="EMBL" id="SEF44467.1"/>
    </source>
</evidence>
<reference evidence="2" key="1">
    <citation type="submission" date="2016-10" db="EMBL/GenBank/DDBJ databases">
        <authorList>
            <person name="Varghese N."/>
            <person name="Submissions S."/>
        </authorList>
    </citation>
    <scope>NUCLEOTIDE SEQUENCE [LARGE SCALE GENOMIC DNA]</scope>
    <source>
        <strain evidence="2">DSM 21580</strain>
    </source>
</reference>
<accession>A0A1H5S3R3</accession>
<dbReference type="EMBL" id="FNUS01000001">
    <property type="protein sequence ID" value="SEF44467.1"/>
    <property type="molecule type" value="Genomic_DNA"/>
</dbReference>
<dbReference type="InterPro" id="IPR027268">
    <property type="entry name" value="Peptidase_M4/M1_CTD_sf"/>
</dbReference>
<sequence length="940" mass="109956">MRNTLFLAFLFFGFTSLFSQKDSIEVKATLGADLRTLKVNQTIFYHNNLNESISKIKLLNWIAAYKNKKTPLAHRKLEDRKSDLYFAKKDQLGRLENLTISLENEFQNINNLEEENIYINLKKPLEAGKSIKIVLNYQLKLPLNYFTGYGASANEIILKYFFIVPDTFEDSDQFSRNYQDIEETENADTFWDIKLEYPPFYSAESNLQKLDQNHFIGKLSVDPEILISRFPTSNEFNFNIENSPVKLYFAYPISALEKANMEFYLPLQLKLIKDKIGFLPTKIFIDEKFRKKEKFFGDDDIKFWKFNYQLFSDAKKVDLDYFSIISKNILNQSFITDKIKDHWFKNGLKTYLEIEYLKKYYKDTKLLGQLPDQVTIFGLKPLKLFYASDLSLSERYGLAYNYIAGKNLDQKITTPYTGLSNFNDLAISNFEMGSILNFVAEKMEIDQFDDFLKQYFNKNLGQKIDTKDFLDQMAVKSQYSSSFVQKFIAHKNRNNFKIKSVKKVEDNFLVRIKKNTDLALPFLLQTETKNGQKQTYFYDTPAKKTDIKYNIPQKSANKIVLNDDYIFPEKNYRDNYIYTKGLFANMKKIRFKIFQDIPNPEYNEIFVNPKLTFNAYDKVLLGLNFKNKSLFDQQFVYSITPYYSTGTNEIAGSGGVSYNFMPPESFYQNLTLGVSGAYFHYNFDLAYRKISAFANINFTKNPRSTISRNLGFSYSFFDRDLDPKRLNNNDYTNYELYSLGYNYGDSKLIHEKFISGNIQAMKDFQKISAEAFYRWEYAQNKKISFRLFAGYFLKNSTKNNFFDYGISKVSNYTFSYGLIGQSATEGLLSQQFILADGGFKSYVGRSVNQWITSANIDAHVWKLFNVYADAGVYKNKFQNPDFIWDSGVKVKIIPDFLEVYFPIQSSLGFEPGFKDYGSRIRFTLVLSINAISNYFRRGWY</sequence>
<dbReference type="AlphaFoldDB" id="A0A1H5S3R3"/>
<evidence type="ECO:0008006" key="3">
    <source>
        <dbReference type="Google" id="ProtNLM"/>
    </source>
</evidence>
<organism evidence="1 2">
    <name type="scientific">Halpernia humi</name>
    <dbReference type="NCBI Taxonomy" id="493375"/>
    <lineage>
        <taxon>Bacteria</taxon>
        <taxon>Pseudomonadati</taxon>
        <taxon>Bacteroidota</taxon>
        <taxon>Flavobacteriia</taxon>
        <taxon>Flavobacteriales</taxon>
        <taxon>Weeksellaceae</taxon>
        <taxon>Chryseobacterium group</taxon>
        <taxon>Halpernia</taxon>
    </lineage>
</organism>
<protein>
    <recommendedName>
        <fullName evidence="3">Aminopeptidase</fullName>
    </recommendedName>
</protein>
<evidence type="ECO:0000313" key="2">
    <source>
        <dbReference type="Proteomes" id="UP000236738"/>
    </source>
</evidence>
<dbReference type="Proteomes" id="UP000236738">
    <property type="component" value="Unassembled WGS sequence"/>
</dbReference>
<proteinExistence type="predicted"/>
<dbReference type="RefSeq" id="WP_233740449.1">
    <property type="nucleotide sequence ID" value="NZ_FNUS01000001.1"/>
</dbReference>
<keyword evidence="2" id="KW-1185">Reference proteome</keyword>
<name>A0A1H5S3R3_9FLAO</name>
<gene>
    <name evidence="1" type="ORF">SAMN05421847_0019</name>
</gene>